<reference evidence="1" key="1">
    <citation type="submission" date="2018-10" db="EMBL/GenBank/DDBJ databases">
        <title>Hidden diversity of soil giant viruses.</title>
        <authorList>
            <person name="Schulz F."/>
            <person name="Alteio L."/>
            <person name="Goudeau D."/>
            <person name="Ryan E.M."/>
            <person name="Malmstrom R.R."/>
            <person name="Blanchard J."/>
            <person name="Woyke T."/>
        </authorList>
    </citation>
    <scope>NUCLEOTIDE SEQUENCE</scope>
    <source>
        <strain evidence="1">HYV1</strain>
    </source>
</reference>
<evidence type="ECO:0000313" key="1">
    <source>
        <dbReference type="EMBL" id="AYV82691.1"/>
    </source>
</evidence>
<accession>A0A3G5A935</accession>
<organism evidence="1">
    <name type="scientific">Hyperionvirus sp</name>
    <dbReference type="NCBI Taxonomy" id="2487770"/>
    <lineage>
        <taxon>Viruses</taxon>
        <taxon>Varidnaviria</taxon>
        <taxon>Bamfordvirae</taxon>
        <taxon>Nucleocytoviricota</taxon>
        <taxon>Megaviricetes</taxon>
        <taxon>Imitervirales</taxon>
        <taxon>Mimiviridae</taxon>
        <taxon>Klosneuvirinae</taxon>
    </lineage>
</organism>
<protein>
    <submittedName>
        <fullName evidence="1">Uncharacterized protein</fullName>
    </submittedName>
</protein>
<proteinExistence type="predicted"/>
<name>A0A3G5A935_9VIRU</name>
<dbReference type="EMBL" id="MK072384">
    <property type="protein sequence ID" value="AYV82691.1"/>
    <property type="molecule type" value="Genomic_DNA"/>
</dbReference>
<gene>
    <name evidence="1" type="ORF">Hyperionvirus2_59</name>
</gene>
<sequence length="136" mass="15515">MAKVPLHCGWKFKFDEKAVDSLREHIGDIALGKNIFVAVQYRKDCMQSWHDQRKGKISYGYVASLFVKKGVKPVVVGVIMVDARRDYVVMSNSTGMSPMDAKRQANKGLLGEEIKFVDKIKIECEPYIVFKDEKKN</sequence>